<feature type="signal peptide" evidence="2">
    <location>
        <begin position="1"/>
        <end position="20"/>
    </location>
</feature>
<dbReference type="Proteomes" id="UP000231293">
    <property type="component" value="Unassembled WGS sequence"/>
</dbReference>
<dbReference type="RefSeq" id="WP_100090777.1">
    <property type="nucleotide sequence ID" value="NZ_MDVB01000065.1"/>
</dbReference>
<sequence>MRIVTGKKVLWLGMALVLSACSTVSKKTPDELVRQGIQRNLLHDNQFNFNGQIRLLADQDEVKKFSDKVADQALDHKTEAMDSASSSESVRKKQAAKISAEANKKSYCAHDNSAEDCDKKNESLNGALSFIAQKITIPFSGAIDIPRGKFEFVPAVRYEASNILFSIKVPVQIDIKEKMLIADVRAIKPFASVINAIFPRMDQSPKILNKPYIAKKFPERANNLPLKELILAAPKAIDDGYASYDKKAFARLSIDEAGKKIGARYRIRLNSTAEQDRVMAAAVVDSLSEQLKQSEIRETNLKAKANQLQKKDYAAIQKLLAEKREQILSDKQGKIKYDSVITDFYLDDRGRLLAMHEMYRFIFDNSRISRVHRNKTINTSLWIQFDYTSHPKFTLNQTPENTVYRNNK</sequence>
<evidence type="ECO:0000256" key="1">
    <source>
        <dbReference type="SAM" id="Coils"/>
    </source>
</evidence>
<evidence type="ECO:0008006" key="5">
    <source>
        <dbReference type="Google" id="ProtNLM"/>
    </source>
</evidence>
<accession>A0A2N9WTQ3</accession>
<feature type="coiled-coil region" evidence="1">
    <location>
        <begin position="284"/>
        <end position="311"/>
    </location>
</feature>
<protein>
    <recommendedName>
        <fullName evidence="5">Lipoprotein</fullName>
    </recommendedName>
</protein>
<evidence type="ECO:0000313" key="3">
    <source>
        <dbReference type="EMBL" id="PIT15058.1"/>
    </source>
</evidence>
<dbReference type="EMBL" id="MDVB01000065">
    <property type="protein sequence ID" value="PIT15058.1"/>
    <property type="molecule type" value="Genomic_DNA"/>
</dbReference>
<feature type="chain" id="PRO_5014912616" description="Lipoprotein" evidence="2">
    <location>
        <begin position="21"/>
        <end position="408"/>
    </location>
</feature>
<name>A0A2N9WTQ3_9NEIS</name>
<evidence type="ECO:0000256" key="2">
    <source>
        <dbReference type="SAM" id="SignalP"/>
    </source>
</evidence>
<organism evidence="3 4">
    <name type="scientific">Snodgrassella alvi</name>
    <dbReference type="NCBI Taxonomy" id="1196083"/>
    <lineage>
        <taxon>Bacteria</taxon>
        <taxon>Pseudomonadati</taxon>
        <taxon>Pseudomonadota</taxon>
        <taxon>Betaproteobacteria</taxon>
        <taxon>Neisseriales</taxon>
        <taxon>Neisseriaceae</taxon>
        <taxon>Snodgrassella</taxon>
    </lineage>
</organism>
<evidence type="ECO:0000313" key="4">
    <source>
        <dbReference type="Proteomes" id="UP000231293"/>
    </source>
</evidence>
<keyword evidence="2" id="KW-0732">Signal</keyword>
<gene>
    <name evidence="3" type="ORF">BGI32_06025</name>
</gene>
<comment type="caution">
    <text evidence="3">The sequence shown here is derived from an EMBL/GenBank/DDBJ whole genome shotgun (WGS) entry which is preliminary data.</text>
</comment>
<dbReference type="PROSITE" id="PS51257">
    <property type="entry name" value="PROKAR_LIPOPROTEIN"/>
    <property type="match status" value="1"/>
</dbReference>
<reference evidence="3 4" key="1">
    <citation type="journal article" date="2017" name="MBio">
        <title>Type VI secretion-mediated competition in the bee gut microbiome.</title>
        <authorList>
            <person name="Steele M.I."/>
            <person name="Kwong W.K."/>
            <person name="Powell J.E."/>
            <person name="Whiteley M."/>
            <person name="Moran N.A."/>
        </authorList>
    </citation>
    <scope>NUCLEOTIDE SEQUENCE [LARGE SCALE GENOMIC DNA]</scope>
    <source>
        <strain evidence="3 4">App2-2</strain>
    </source>
</reference>
<proteinExistence type="predicted"/>
<dbReference type="AlphaFoldDB" id="A0A2N9WTQ3"/>
<keyword evidence="1" id="KW-0175">Coiled coil</keyword>